<dbReference type="Gene3D" id="3.80.30.20">
    <property type="entry name" value="tm_1862 like domain"/>
    <property type="match status" value="1"/>
</dbReference>
<dbReference type="PANTHER" id="PTHR11918">
    <property type="entry name" value="RADICAL SAM PROTEINS"/>
    <property type="match status" value="1"/>
</dbReference>
<keyword evidence="5" id="KW-0479">Metal-binding</keyword>
<dbReference type="NCBIfam" id="TIGR00089">
    <property type="entry name" value="MiaB/RimO family radical SAM methylthiotransferase"/>
    <property type="match status" value="1"/>
</dbReference>
<dbReference type="SUPFAM" id="SSF102114">
    <property type="entry name" value="Radical SAM enzymes"/>
    <property type="match status" value="1"/>
</dbReference>
<dbReference type="Gene3D" id="3.40.50.12160">
    <property type="entry name" value="Methylthiotransferase, N-terminal domain"/>
    <property type="match status" value="1"/>
</dbReference>
<dbReference type="GO" id="GO:0035598">
    <property type="term" value="F:tRNA (N(6)-L-threonylcarbamoyladenosine(37)-C(2))-methylthiotransferase activity"/>
    <property type="evidence" value="ECO:0007669"/>
    <property type="project" value="TreeGrafter"/>
</dbReference>
<keyword evidence="2" id="KW-0004">4Fe-4S</keyword>
<name>A0AAE3N1Z2_9HYPH</name>
<evidence type="ECO:0000256" key="5">
    <source>
        <dbReference type="ARBA" id="ARBA00022723"/>
    </source>
</evidence>
<keyword evidence="12" id="KW-1185">Reference proteome</keyword>
<dbReference type="GO" id="GO:0051539">
    <property type="term" value="F:4 iron, 4 sulfur cluster binding"/>
    <property type="evidence" value="ECO:0007669"/>
    <property type="project" value="UniProtKB-KW"/>
</dbReference>
<protein>
    <submittedName>
        <fullName evidence="11">tRNA (N(6)-L-threonylcarbamoyladenosine(37)-C(2))-methylthiotransferase MtaB</fullName>
    </submittedName>
</protein>
<gene>
    <name evidence="11" type="primary">mtaB</name>
    <name evidence="11" type="ORF">NOF55_19595</name>
</gene>
<keyword evidence="3" id="KW-0808">Transferase</keyword>
<evidence type="ECO:0000313" key="12">
    <source>
        <dbReference type="Proteomes" id="UP001208771"/>
    </source>
</evidence>
<evidence type="ECO:0000256" key="1">
    <source>
        <dbReference type="ARBA" id="ARBA00001966"/>
    </source>
</evidence>
<feature type="domain" description="Radical SAM core" evidence="10">
    <location>
        <begin position="163"/>
        <end position="393"/>
    </location>
</feature>
<dbReference type="SFLD" id="SFLDG01082">
    <property type="entry name" value="B12-binding_domain_containing"/>
    <property type="match status" value="1"/>
</dbReference>
<dbReference type="InterPro" id="IPR013848">
    <property type="entry name" value="Methylthiotransferase_N"/>
</dbReference>
<reference evidence="11" key="1">
    <citation type="submission" date="2022-07" db="EMBL/GenBank/DDBJ databases">
        <title>Ectorhizobium quercum gen.nov., sp. nov.</title>
        <authorList>
            <person name="Ma T."/>
            <person name="Li Y."/>
        </authorList>
    </citation>
    <scope>NUCLEOTIDE SEQUENCE</scope>
    <source>
        <strain evidence="11">BDR2-2</strain>
    </source>
</reference>
<evidence type="ECO:0000313" key="11">
    <source>
        <dbReference type="EMBL" id="MCX8999313.1"/>
    </source>
</evidence>
<dbReference type="InterPro" id="IPR058240">
    <property type="entry name" value="rSAM_sf"/>
</dbReference>
<evidence type="ECO:0000256" key="7">
    <source>
        <dbReference type="ARBA" id="ARBA00023014"/>
    </source>
</evidence>
<keyword evidence="4" id="KW-0949">S-adenosyl-L-methionine</keyword>
<dbReference type="CDD" id="cd01335">
    <property type="entry name" value="Radical_SAM"/>
    <property type="match status" value="1"/>
</dbReference>
<dbReference type="InterPro" id="IPR023404">
    <property type="entry name" value="rSAM_horseshoe"/>
</dbReference>
<evidence type="ECO:0000256" key="3">
    <source>
        <dbReference type="ARBA" id="ARBA00022679"/>
    </source>
</evidence>
<evidence type="ECO:0000259" key="9">
    <source>
        <dbReference type="PROSITE" id="PS51449"/>
    </source>
</evidence>
<dbReference type="NCBIfam" id="TIGR01579">
    <property type="entry name" value="MiaB-like-C"/>
    <property type="match status" value="1"/>
</dbReference>
<dbReference type="AlphaFoldDB" id="A0AAE3N1Z2"/>
<proteinExistence type="predicted"/>
<keyword evidence="7" id="KW-0411">Iron-sulfur</keyword>
<dbReference type="Pfam" id="PF00919">
    <property type="entry name" value="UPF0004"/>
    <property type="match status" value="1"/>
</dbReference>
<dbReference type="EMBL" id="JANFPI010000007">
    <property type="protein sequence ID" value="MCX8999313.1"/>
    <property type="molecule type" value="Genomic_DNA"/>
</dbReference>
<dbReference type="Pfam" id="PF04055">
    <property type="entry name" value="Radical_SAM"/>
    <property type="match status" value="1"/>
</dbReference>
<dbReference type="InterPro" id="IPR007197">
    <property type="entry name" value="rSAM"/>
</dbReference>
<comment type="caution">
    <text evidence="11">The sequence shown here is derived from an EMBL/GenBank/DDBJ whole genome shotgun (WGS) entry which is preliminary data.</text>
</comment>
<sequence>MGMGRCARPRNRRVRTQAGSRSRSPVSRCERGGVEVITFGCRLNTYESEVIRAEAGKAGLNNAILFNTCAVTAEATRQARQAIRRARRENPHARIIVTGCGAQTEAEAFAAMPEVDTVLGNEEKLKSASYRSLPDFGVSAEEKIRVNDIMSVKETAPQMVKAIDGHVRAFLQVQNGCDHRCTFCVIPYGRGNSRSVPMGGVVEQARRLAEGGYREVVLTGVDATSYGADLPGTPTLGLLAKTVLKQVPDILRLRLSSIDSIEVDRHLMDLIADEPRFMPHLHLSLQHGDDLILKRMKRRHLRADAIRFCRDARALRPQIAFSADMIAGFPTETDEAAENSARLAEECGLGQLHVFPYSPRPGTPAARMPQLDRGLVKTRAAKLRARGEALHAAHLDRMAGTRQTLLIENNGMAHTENFTSVATPGFTPGDLVPAVIAGHNGRHLIIDTEAADAA</sequence>
<dbReference type="PROSITE" id="PS01278">
    <property type="entry name" value="MTTASE_RADICAL"/>
    <property type="match status" value="1"/>
</dbReference>
<dbReference type="PROSITE" id="PS51918">
    <property type="entry name" value="RADICAL_SAM"/>
    <property type="match status" value="1"/>
</dbReference>
<dbReference type="Proteomes" id="UP001208771">
    <property type="component" value="Unassembled WGS sequence"/>
</dbReference>
<dbReference type="RefSeq" id="WP_306412805.1">
    <property type="nucleotide sequence ID" value="NZ_JANFPI010000007.1"/>
</dbReference>
<dbReference type="InterPro" id="IPR005839">
    <property type="entry name" value="Methylthiotransferase"/>
</dbReference>
<evidence type="ECO:0000259" key="10">
    <source>
        <dbReference type="PROSITE" id="PS51918"/>
    </source>
</evidence>
<accession>A0AAE3N1Z2</accession>
<keyword evidence="6" id="KW-0408">Iron</keyword>
<dbReference type="InterPro" id="IPR006467">
    <property type="entry name" value="MiaB-like_bact"/>
</dbReference>
<dbReference type="PROSITE" id="PS51449">
    <property type="entry name" value="MTTASE_N"/>
    <property type="match status" value="1"/>
</dbReference>
<dbReference type="SMART" id="SM00729">
    <property type="entry name" value="Elp3"/>
    <property type="match status" value="1"/>
</dbReference>
<dbReference type="InterPro" id="IPR038135">
    <property type="entry name" value="Methylthiotransferase_N_sf"/>
</dbReference>
<evidence type="ECO:0000256" key="4">
    <source>
        <dbReference type="ARBA" id="ARBA00022691"/>
    </source>
</evidence>
<feature type="region of interest" description="Disordered" evidence="8">
    <location>
        <begin position="1"/>
        <end position="27"/>
    </location>
</feature>
<organism evidence="11 12">
    <name type="scientific">Ectorhizobium quercum</name>
    <dbReference type="NCBI Taxonomy" id="2965071"/>
    <lineage>
        <taxon>Bacteria</taxon>
        <taxon>Pseudomonadati</taxon>
        <taxon>Pseudomonadota</taxon>
        <taxon>Alphaproteobacteria</taxon>
        <taxon>Hyphomicrobiales</taxon>
        <taxon>Rhizobiaceae</taxon>
        <taxon>Ectorhizobium</taxon>
    </lineage>
</organism>
<evidence type="ECO:0000256" key="6">
    <source>
        <dbReference type="ARBA" id="ARBA00023004"/>
    </source>
</evidence>
<evidence type="ECO:0000256" key="8">
    <source>
        <dbReference type="SAM" id="MobiDB-lite"/>
    </source>
</evidence>
<dbReference type="SFLD" id="SFLDS00029">
    <property type="entry name" value="Radical_SAM"/>
    <property type="match status" value="1"/>
</dbReference>
<evidence type="ECO:0000256" key="2">
    <source>
        <dbReference type="ARBA" id="ARBA00022485"/>
    </source>
</evidence>
<dbReference type="GO" id="GO:0046872">
    <property type="term" value="F:metal ion binding"/>
    <property type="evidence" value="ECO:0007669"/>
    <property type="project" value="UniProtKB-KW"/>
</dbReference>
<dbReference type="InterPro" id="IPR020612">
    <property type="entry name" value="Methylthiotransferase_CS"/>
</dbReference>
<feature type="domain" description="MTTase N-terminal" evidence="9">
    <location>
        <begin position="32"/>
        <end position="142"/>
    </location>
</feature>
<dbReference type="PANTHER" id="PTHR11918:SF45">
    <property type="entry name" value="THREONYLCARBAMOYLADENOSINE TRNA METHYLTHIOTRANSFERASE"/>
    <property type="match status" value="1"/>
</dbReference>
<dbReference type="InterPro" id="IPR006638">
    <property type="entry name" value="Elp3/MiaA/NifB-like_rSAM"/>
</dbReference>
<comment type="cofactor">
    <cofactor evidence="1">
        <name>[4Fe-4S] cluster</name>
        <dbReference type="ChEBI" id="CHEBI:49883"/>
    </cofactor>
</comment>